<dbReference type="SMART" id="SM00976">
    <property type="entry name" value="Telo_bind"/>
    <property type="match status" value="1"/>
</dbReference>
<dbReference type="OrthoDB" id="5363079at2759"/>
<evidence type="ECO:0000313" key="4">
    <source>
        <dbReference type="Proteomes" id="UP000253664"/>
    </source>
</evidence>
<feature type="compositionally biased region" description="Low complexity" evidence="1">
    <location>
        <begin position="774"/>
        <end position="797"/>
    </location>
</feature>
<protein>
    <recommendedName>
        <fullName evidence="2">Telomeric single stranded DNA binding POT1/Cdc13 domain-containing protein</fullName>
    </recommendedName>
</protein>
<accession>A0A367L3C7</accession>
<feature type="region of interest" description="Disordered" evidence="1">
    <location>
        <begin position="249"/>
        <end position="300"/>
    </location>
</feature>
<evidence type="ECO:0000256" key="1">
    <source>
        <dbReference type="SAM" id="MobiDB-lite"/>
    </source>
</evidence>
<dbReference type="GO" id="GO:0000781">
    <property type="term" value="C:chromosome, telomeric region"/>
    <property type="evidence" value="ECO:0007669"/>
    <property type="project" value="InterPro"/>
</dbReference>
<feature type="region of interest" description="Disordered" evidence="1">
    <location>
        <begin position="138"/>
        <end position="196"/>
    </location>
</feature>
<dbReference type="SUPFAM" id="SSF50249">
    <property type="entry name" value="Nucleic acid-binding proteins"/>
    <property type="match status" value="1"/>
</dbReference>
<feature type="compositionally biased region" description="Basic and acidic residues" evidence="1">
    <location>
        <begin position="896"/>
        <end position="910"/>
    </location>
</feature>
<dbReference type="GO" id="GO:0003677">
    <property type="term" value="F:DNA binding"/>
    <property type="evidence" value="ECO:0007669"/>
    <property type="project" value="InterPro"/>
</dbReference>
<dbReference type="InterPro" id="IPR012340">
    <property type="entry name" value="NA-bd_OB-fold"/>
</dbReference>
<name>A0A367L3C7_9HYPO</name>
<feature type="compositionally biased region" description="Polar residues" evidence="1">
    <location>
        <begin position="1282"/>
        <end position="1300"/>
    </location>
</feature>
<feature type="compositionally biased region" description="Basic and acidic residues" evidence="1">
    <location>
        <begin position="994"/>
        <end position="1013"/>
    </location>
</feature>
<reference evidence="3 4" key="1">
    <citation type="journal article" date="2015" name="BMC Genomics">
        <title>Insights from the genome of Ophiocordyceps polyrhachis-furcata to pathogenicity and host specificity in insect fungi.</title>
        <authorList>
            <person name="Wichadakul D."/>
            <person name="Kobmoo N."/>
            <person name="Ingsriswang S."/>
            <person name="Tangphatsornruang S."/>
            <person name="Chantasingh D."/>
            <person name="Luangsa-ard J.J."/>
            <person name="Eurwilaichitr L."/>
        </authorList>
    </citation>
    <scope>NUCLEOTIDE SEQUENCE [LARGE SCALE GENOMIC DNA]</scope>
    <source>
        <strain evidence="3 4">BCC 54312</strain>
    </source>
</reference>
<feature type="compositionally biased region" description="Acidic residues" evidence="1">
    <location>
        <begin position="722"/>
        <end position="732"/>
    </location>
</feature>
<feature type="compositionally biased region" description="Polar residues" evidence="1">
    <location>
        <begin position="1094"/>
        <end position="1105"/>
    </location>
</feature>
<feature type="compositionally biased region" description="Low complexity" evidence="1">
    <location>
        <begin position="806"/>
        <end position="825"/>
    </location>
</feature>
<feature type="compositionally biased region" description="Acidic residues" evidence="1">
    <location>
        <begin position="911"/>
        <end position="941"/>
    </location>
</feature>
<gene>
    <name evidence="3" type="ORF">L249_4826</name>
</gene>
<dbReference type="EMBL" id="LKCN02000018">
    <property type="protein sequence ID" value="RCI08712.1"/>
    <property type="molecule type" value="Genomic_DNA"/>
</dbReference>
<feature type="compositionally biased region" description="Acidic residues" evidence="1">
    <location>
        <begin position="669"/>
        <end position="678"/>
    </location>
</feature>
<feature type="compositionally biased region" description="Polar residues" evidence="1">
    <location>
        <begin position="148"/>
        <end position="168"/>
    </location>
</feature>
<feature type="region of interest" description="Disordered" evidence="1">
    <location>
        <begin position="530"/>
        <end position="593"/>
    </location>
</feature>
<feature type="compositionally biased region" description="Polar residues" evidence="1">
    <location>
        <begin position="249"/>
        <end position="263"/>
    </location>
</feature>
<organism evidence="3 4">
    <name type="scientific">Ophiocordyceps polyrhachis-furcata BCC 54312</name>
    <dbReference type="NCBI Taxonomy" id="1330021"/>
    <lineage>
        <taxon>Eukaryota</taxon>
        <taxon>Fungi</taxon>
        <taxon>Dikarya</taxon>
        <taxon>Ascomycota</taxon>
        <taxon>Pezizomycotina</taxon>
        <taxon>Sordariomycetes</taxon>
        <taxon>Hypocreomycetidae</taxon>
        <taxon>Hypocreales</taxon>
        <taxon>Ophiocordycipitaceae</taxon>
        <taxon>Ophiocordyceps</taxon>
    </lineage>
</organism>
<feature type="region of interest" description="Disordered" evidence="1">
    <location>
        <begin position="472"/>
        <end position="495"/>
    </location>
</feature>
<dbReference type="STRING" id="1330021.A0A367L3C7"/>
<feature type="region of interest" description="Disordered" evidence="1">
    <location>
        <begin position="613"/>
        <end position="632"/>
    </location>
</feature>
<dbReference type="Pfam" id="PF02765">
    <property type="entry name" value="POT1"/>
    <property type="match status" value="1"/>
</dbReference>
<evidence type="ECO:0000259" key="2">
    <source>
        <dbReference type="SMART" id="SM00976"/>
    </source>
</evidence>
<feature type="region of interest" description="Disordered" evidence="1">
    <location>
        <begin position="639"/>
        <end position="1307"/>
    </location>
</feature>
<dbReference type="CDD" id="cd04497">
    <property type="entry name" value="hPOT1_OB1_like"/>
    <property type="match status" value="1"/>
</dbReference>
<sequence>MGGDDLEALRSAEATPLAQLQPEIDGAASRVVDGVVTITWPYSSVTRSTAFILADRDYHLRSCGGQIRVEFRTAAAKALADAAVGGGDEVRVSLQGARWNKVEPQIRLPRGSSDWQLLFESRLLLSVQRAQDQSCDVIDIDVPPQPDGSSSESLPPQDVSIVSPTHAQTALPPVSDPVAPSALPAKRQAPPEFETDEFASPAFIKRARMSYGALLEDGLGLDMFLDGDKEKKRSKNKRSSFFSRHATSWKYNSRSPSPATDATSGRDTDGGETSMDTGGKEAEKPSKTSPPRPTMVDGASQTQEAYFSPPVTGVHTSANTSVLATRIVHPQNNNDDFYTPSRTLFERPSGQHVTSRTTEGTTMAFEPQPLGLATEAHTVSPSASDPTMSAVAFTRGTPHYPVAALGTNHISTPAMNIDPSLQYSNDVHADEHLYYATRDFPWQADVPVEETSLASVRAGIRESDLVMAASSSGRSRRLVSPGLGSDSTSRLSLSRVEREQAQETEMMARVDHYHAYPPVARATGQGYDLGTQVAVDDGDPSRSPHSLDELEQENAVAAEEVVDPFTRYENNRSRTGSYSSDGRSDTRTGANYDMQRRHQDGYEAEFEHSYQARYSADESDEGSGSAPATPREPVVIDLLSDSDSDAGGPETTASQAVDVPDRRRQYETDSTEANDDGVSDASVEDVASYRSEADVDEDQASARSVERSEENDAFMRSNMDAGEGEVSDDEVERVEVAASSAKSQASVTSDEDVGESNATPRRAGILVRSSPVDAESPVSVRSEAASEVSAQSQASARFEADDGRNEASAGSANSQASSTSEANAAKADDLNQDTEQGEASGGRAHDQGAEVASSEHERASEERSVMASHANEEMRPVGDAADSSSPEPMDVDVEEAPGHSKSDLEEQAKDDGEEEENEEEKENDEDDEPVEAIAEESDMDAEAMASQPAGQDVEDAASQPDARAQESDMDAESLASQPPRPEDMDGARPSSQLAERDATTEHVGMDPKVRTSESEVAVIIPQHLGQDIGGDEQSQAKADKEEGLSEGQACGQTAGSKSDEEFEDAPTSPQHHQEEKHDAEAGDENAPREEPTQVGIQELSSSQNEEQPEQRAEETAKAETPTTTELHDGSQAVGEDEEPDASQTNTRSLRDKTRTKSKGQELEVLIPAKSLRHSLRASSATNQELRDDDPSVALATSPQSSGFGMGKETRSTVRLRAARSNHKGDETDPSLRLARASVSEAGKAKDGSSTTRKADGPANRSKRRQTTPETTTATTRELRSSGRASSPVESTRASPSTTVTGGDEETAEAKRKLLATLRTRLPEAVSLWSLRSLLNRTVDVVAMSTMTPAQPHRPKHGPRDYMLELVLTDASTAPGRVVVAQLFRPHVESLPVVQAGDVVLLRRVQVMSLQGRGFGVRAGEASAWAVFEKDEKEMLAQIKGPPVEVTEGEVEYARGLKQWWALVMRNEQATARVEKATGKVAMKAKDRA</sequence>
<comment type="caution">
    <text evidence="3">The sequence shown here is derived from an EMBL/GenBank/DDBJ whole genome shotgun (WGS) entry which is preliminary data.</text>
</comment>
<proteinExistence type="predicted"/>
<feature type="compositionally biased region" description="Basic and acidic residues" evidence="1">
    <location>
        <begin position="1108"/>
        <end position="1117"/>
    </location>
</feature>
<feature type="compositionally biased region" description="Low complexity" evidence="1">
    <location>
        <begin position="736"/>
        <end position="746"/>
    </location>
</feature>
<dbReference type="Proteomes" id="UP000253664">
    <property type="component" value="Unassembled WGS sequence"/>
</dbReference>
<dbReference type="GO" id="GO:0000723">
    <property type="term" value="P:telomere maintenance"/>
    <property type="evidence" value="ECO:0007669"/>
    <property type="project" value="InterPro"/>
</dbReference>
<dbReference type="Gene3D" id="2.40.50.140">
    <property type="entry name" value="Nucleic acid-binding proteins"/>
    <property type="match status" value="1"/>
</dbReference>
<evidence type="ECO:0000313" key="3">
    <source>
        <dbReference type="EMBL" id="RCI08712.1"/>
    </source>
</evidence>
<feature type="compositionally biased region" description="Basic and acidic residues" evidence="1">
    <location>
        <begin position="843"/>
        <end position="876"/>
    </location>
</feature>
<feature type="compositionally biased region" description="Basic and acidic residues" evidence="1">
    <location>
        <begin position="539"/>
        <end position="548"/>
    </location>
</feature>
<feature type="compositionally biased region" description="Basic and acidic residues" evidence="1">
    <location>
        <begin position="1071"/>
        <end position="1091"/>
    </location>
</feature>
<feature type="domain" description="Telomeric single stranded DNA binding POT1/Cdc13" evidence="2">
    <location>
        <begin position="1324"/>
        <end position="1461"/>
    </location>
</feature>
<keyword evidence="4" id="KW-1185">Reference proteome</keyword>
<dbReference type="InterPro" id="IPR011564">
    <property type="entry name" value="Telomer_end-bd_POT1/Cdc13"/>
</dbReference>
<feature type="compositionally biased region" description="Basic and acidic residues" evidence="1">
    <location>
        <begin position="1148"/>
        <end position="1161"/>
    </location>
</feature>